<dbReference type="AlphaFoldDB" id="A0A8K0UZA2"/>
<evidence type="ECO:0000313" key="2">
    <source>
        <dbReference type="Proteomes" id="UP000813824"/>
    </source>
</evidence>
<protein>
    <submittedName>
        <fullName evidence="1">Uncharacterized protein</fullName>
    </submittedName>
</protein>
<organism evidence="1 2">
    <name type="scientific">Cristinia sonorae</name>
    <dbReference type="NCBI Taxonomy" id="1940300"/>
    <lineage>
        <taxon>Eukaryota</taxon>
        <taxon>Fungi</taxon>
        <taxon>Dikarya</taxon>
        <taxon>Basidiomycota</taxon>
        <taxon>Agaricomycotina</taxon>
        <taxon>Agaricomycetes</taxon>
        <taxon>Agaricomycetidae</taxon>
        <taxon>Agaricales</taxon>
        <taxon>Pleurotineae</taxon>
        <taxon>Stephanosporaceae</taxon>
        <taxon>Cristinia</taxon>
    </lineage>
</organism>
<dbReference type="Proteomes" id="UP000813824">
    <property type="component" value="Unassembled WGS sequence"/>
</dbReference>
<evidence type="ECO:0000313" key="1">
    <source>
        <dbReference type="EMBL" id="KAH8107715.1"/>
    </source>
</evidence>
<reference evidence="1" key="1">
    <citation type="journal article" date="2021" name="New Phytol.">
        <title>Evolutionary innovations through gain and loss of genes in the ectomycorrhizal Boletales.</title>
        <authorList>
            <person name="Wu G."/>
            <person name="Miyauchi S."/>
            <person name="Morin E."/>
            <person name="Kuo A."/>
            <person name="Drula E."/>
            <person name="Varga T."/>
            <person name="Kohler A."/>
            <person name="Feng B."/>
            <person name="Cao Y."/>
            <person name="Lipzen A."/>
            <person name="Daum C."/>
            <person name="Hundley H."/>
            <person name="Pangilinan J."/>
            <person name="Johnson J."/>
            <person name="Barry K."/>
            <person name="LaButti K."/>
            <person name="Ng V."/>
            <person name="Ahrendt S."/>
            <person name="Min B."/>
            <person name="Choi I.G."/>
            <person name="Park H."/>
            <person name="Plett J.M."/>
            <person name="Magnuson J."/>
            <person name="Spatafora J.W."/>
            <person name="Nagy L.G."/>
            <person name="Henrissat B."/>
            <person name="Grigoriev I.V."/>
            <person name="Yang Z.L."/>
            <person name="Xu J."/>
            <person name="Martin F.M."/>
        </authorList>
    </citation>
    <scope>NUCLEOTIDE SEQUENCE</scope>
    <source>
        <strain evidence="1">KKN 215</strain>
    </source>
</reference>
<name>A0A8K0UZA2_9AGAR</name>
<dbReference type="EMBL" id="JAEVFJ010000001">
    <property type="protein sequence ID" value="KAH8107715.1"/>
    <property type="molecule type" value="Genomic_DNA"/>
</dbReference>
<sequence length="245" mass="27437">MASSSRNTKGAPVQRCSQIHFHANALQLSGCEREVLAIQMRGTYIPQTLVECEGVLFGENRSCWVESCCECDGCKYRLSIPRMIEQEDIRKHSVVLGANVFTFNCPPTTHQTRARNVHLPHPQTGQILTPGPEHQSLPSTSGLNWSSTVSSNDLIREKFSTPEKIRSTREDTTKRSGFELWLYAVLEDVYPPNHVESVKQQLLRIPVSPGAIDLEMIKALLPEVAVEPFLRNREAGTFPSRPSVL</sequence>
<comment type="caution">
    <text evidence="1">The sequence shown here is derived from an EMBL/GenBank/DDBJ whole genome shotgun (WGS) entry which is preliminary data.</text>
</comment>
<gene>
    <name evidence="1" type="ORF">BXZ70DRAFT_7457</name>
</gene>
<accession>A0A8K0UZA2</accession>
<keyword evidence="2" id="KW-1185">Reference proteome</keyword>
<proteinExistence type="predicted"/>